<evidence type="ECO:0000313" key="8">
    <source>
        <dbReference type="EMBL" id="NEK85973.1"/>
    </source>
</evidence>
<keyword evidence="4 7" id="KW-0812">Transmembrane</keyword>
<dbReference type="PANTHER" id="PTHR23506">
    <property type="entry name" value="GH10249P"/>
    <property type="match status" value="1"/>
</dbReference>
<feature type="transmembrane region" description="Helical" evidence="7">
    <location>
        <begin position="52"/>
        <end position="79"/>
    </location>
</feature>
<keyword evidence="3" id="KW-0813">Transport</keyword>
<proteinExistence type="inferred from homology"/>
<gene>
    <name evidence="8" type="ORF">GCU60_09385</name>
</gene>
<feature type="transmembrane region" description="Helical" evidence="7">
    <location>
        <begin position="272"/>
        <end position="292"/>
    </location>
</feature>
<dbReference type="SUPFAM" id="SSF103473">
    <property type="entry name" value="MFS general substrate transporter"/>
    <property type="match status" value="1"/>
</dbReference>
<evidence type="ECO:0000256" key="3">
    <source>
        <dbReference type="ARBA" id="ARBA00022448"/>
    </source>
</evidence>
<accession>A0A6L9W1V3</accession>
<dbReference type="PRINTS" id="PR01035">
    <property type="entry name" value="TCRTETA"/>
</dbReference>
<comment type="subcellular location">
    <subcellularLocation>
        <location evidence="1">Membrane</location>
        <topology evidence="1">Multi-pass membrane protein</topology>
    </subcellularLocation>
</comment>
<dbReference type="Gene3D" id="1.20.1250.20">
    <property type="entry name" value="MFS general substrate transporter like domains"/>
    <property type="match status" value="2"/>
</dbReference>
<reference evidence="8 9" key="1">
    <citation type="submission" date="2019-12" db="EMBL/GenBank/DDBJ databases">
        <title>the WGS of Blastococcus saxobsidens 67B17.</title>
        <authorList>
            <person name="Jiang Z."/>
        </authorList>
    </citation>
    <scope>NUCLEOTIDE SEQUENCE [LARGE SCALE GENOMIC DNA]</scope>
    <source>
        <strain evidence="8 9">67B17</strain>
    </source>
</reference>
<evidence type="ECO:0000256" key="4">
    <source>
        <dbReference type="ARBA" id="ARBA00022692"/>
    </source>
</evidence>
<evidence type="ECO:0000313" key="9">
    <source>
        <dbReference type="Proteomes" id="UP000479241"/>
    </source>
</evidence>
<dbReference type="PROSITE" id="PS00217">
    <property type="entry name" value="SUGAR_TRANSPORT_2"/>
    <property type="match status" value="1"/>
</dbReference>
<protein>
    <submittedName>
        <fullName evidence="8">MFS transporter</fullName>
    </submittedName>
</protein>
<evidence type="ECO:0000256" key="2">
    <source>
        <dbReference type="ARBA" id="ARBA00007520"/>
    </source>
</evidence>
<dbReference type="GO" id="GO:0016020">
    <property type="term" value="C:membrane"/>
    <property type="evidence" value="ECO:0007669"/>
    <property type="project" value="UniProtKB-SubCell"/>
</dbReference>
<comment type="caution">
    <text evidence="8">The sequence shown here is derived from an EMBL/GenBank/DDBJ whole genome shotgun (WGS) entry which is preliminary data.</text>
</comment>
<dbReference type="InterPro" id="IPR050930">
    <property type="entry name" value="MFS_Vesicular_Transporter"/>
</dbReference>
<evidence type="ECO:0000256" key="6">
    <source>
        <dbReference type="ARBA" id="ARBA00023136"/>
    </source>
</evidence>
<feature type="transmembrane region" description="Helical" evidence="7">
    <location>
        <begin position="332"/>
        <end position="350"/>
    </location>
</feature>
<feature type="transmembrane region" description="Helical" evidence="7">
    <location>
        <begin position="245"/>
        <end position="266"/>
    </location>
</feature>
<feature type="transmembrane region" description="Helical" evidence="7">
    <location>
        <begin position="138"/>
        <end position="158"/>
    </location>
</feature>
<keyword evidence="5 7" id="KW-1133">Transmembrane helix</keyword>
<comment type="similarity">
    <text evidence="2">Belongs to the major facilitator superfamily. TCR/Tet family.</text>
</comment>
<sequence length="357" mass="35486">MSLSIASVALPLLAIEAGYSAFEIGALTAASALSQMLVRLGLGWAMRRWPDWILIAAAGVLLAVSCAVVAASAALLPFVAAQLLQGASRALFWTGSQTHVVRGAGRAAGALAQVNLAASVGLLTGPLLAGVLSEDSPAVALVVAAVVALLGLIPNALLDRLPPFVPPADRPPGRVWRRPGVDVACWAGMTAGAWRALLTSYVPVALDQARQSATTIGALVAAANGASLVGTAMAARVRGRWTMPVLGAGIVLTGVATGLTGVVAWSVALSTLVLAVSGVAAGAVQVLGPAIAAEAVHPEERGEAIAASGTFRAAALLAAPLTVAGLVVAVPLTPAMAVVGAVMVVPALALRRLGRAA</sequence>
<evidence type="ECO:0000256" key="1">
    <source>
        <dbReference type="ARBA" id="ARBA00004141"/>
    </source>
</evidence>
<organism evidence="8 9">
    <name type="scientific">Blastococcus saxobsidens</name>
    <dbReference type="NCBI Taxonomy" id="138336"/>
    <lineage>
        <taxon>Bacteria</taxon>
        <taxon>Bacillati</taxon>
        <taxon>Actinomycetota</taxon>
        <taxon>Actinomycetes</taxon>
        <taxon>Geodermatophilales</taxon>
        <taxon>Geodermatophilaceae</taxon>
        <taxon>Blastococcus</taxon>
    </lineage>
</organism>
<dbReference type="PANTHER" id="PTHR23506:SF23">
    <property type="entry name" value="GH10249P"/>
    <property type="match status" value="1"/>
</dbReference>
<dbReference type="EMBL" id="JAAGWG010000011">
    <property type="protein sequence ID" value="NEK85973.1"/>
    <property type="molecule type" value="Genomic_DNA"/>
</dbReference>
<keyword evidence="6 7" id="KW-0472">Membrane</keyword>
<feature type="transmembrane region" description="Helical" evidence="7">
    <location>
        <begin position="213"/>
        <end position="233"/>
    </location>
</feature>
<dbReference type="InterPro" id="IPR011701">
    <property type="entry name" value="MFS"/>
</dbReference>
<name>A0A6L9W1V3_9ACTN</name>
<feature type="transmembrane region" description="Helical" evidence="7">
    <location>
        <begin position="179"/>
        <end position="201"/>
    </location>
</feature>
<evidence type="ECO:0000256" key="5">
    <source>
        <dbReference type="ARBA" id="ARBA00022989"/>
    </source>
</evidence>
<feature type="transmembrane region" description="Helical" evidence="7">
    <location>
        <begin position="110"/>
        <end position="132"/>
    </location>
</feature>
<dbReference type="GO" id="GO:0022857">
    <property type="term" value="F:transmembrane transporter activity"/>
    <property type="evidence" value="ECO:0007669"/>
    <property type="project" value="InterPro"/>
</dbReference>
<dbReference type="InterPro" id="IPR001958">
    <property type="entry name" value="Tet-R_TetA/multi-R_MdtG-like"/>
</dbReference>
<dbReference type="AlphaFoldDB" id="A0A6L9W1V3"/>
<dbReference type="Pfam" id="PF07690">
    <property type="entry name" value="MFS_1"/>
    <property type="match status" value="1"/>
</dbReference>
<evidence type="ECO:0000256" key="7">
    <source>
        <dbReference type="SAM" id="Phobius"/>
    </source>
</evidence>
<dbReference type="InterPro" id="IPR036259">
    <property type="entry name" value="MFS_trans_sf"/>
</dbReference>
<dbReference type="InterPro" id="IPR005829">
    <property type="entry name" value="Sugar_transporter_CS"/>
</dbReference>
<dbReference type="Proteomes" id="UP000479241">
    <property type="component" value="Unassembled WGS sequence"/>
</dbReference>